<reference evidence="1 2" key="1">
    <citation type="submission" date="2024-08" db="EMBL/GenBank/DDBJ databases">
        <authorList>
            <person name="Will J Nash"/>
            <person name="Angela Man"/>
            <person name="Seanna McTaggart"/>
            <person name="Kendall Baker"/>
            <person name="Tom Barker"/>
            <person name="Leah Catchpole"/>
            <person name="Alex Durrant"/>
            <person name="Karim Gharbi"/>
            <person name="Naomi Irish"/>
            <person name="Gemy Kaithakottil"/>
            <person name="Debby Ku"/>
            <person name="Aaliyah Providence"/>
            <person name="Felix Shaw"/>
            <person name="David Swarbreck"/>
            <person name="Chris Watkins"/>
            <person name="Ann M. McCartney"/>
            <person name="Giulio Formenti"/>
            <person name="Alice Mouton"/>
            <person name="Noel Vella"/>
            <person name="Bjorn M von Reumont"/>
            <person name="Adriana Vella"/>
            <person name="Wilfried Haerty"/>
        </authorList>
    </citation>
    <scope>NUCLEOTIDE SEQUENCE [LARGE SCALE GENOMIC DNA]</scope>
</reference>
<comment type="caution">
    <text evidence="1">The sequence shown here is derived from an EMBL/GenBank/DDBJ whole genome shotgun (WGS) entry which is preliminary data.</text>
</comment>
<evidence type="ECO:0000313" key="1">
    <source>
        <dbReference type="EMBL" id="CAL7936603.1"/>
    </source>
</evidence>
<evidence type="ECO:0000313" key="2">
    <source>
        <dbReference type="Proteomes" id="UP001642520"/>
    </source>
</evidence>
<name>A0ABP1NA76_XYLVO</name>
<proteinExistence type="predicted"/>
<organism evidence="1 2">
    <name type="scientific">Xylocopa violacea</name>
    <name type="common">Violet carpenter bee</name>
    <name type="synonym">Apis violacea</name>
    <dbReference type="NCBI Taxonomy" id="135666"/>
    <lineage>
        <taxon>Eukaryota</taxon>
        <taxon>Metazoa</taxon>
        <taxon>Ecdysozoa</taxon>
        <taxon>Arthropoda</taxon>
        <taxon>Hexapoda</taxon>
        <taxon>Insecta</taxon>
        <taxon>Pterygota</taxon>
        <taxon>Neoptera</taxon>
        <taxon>Endopterygota</taxon>
        <taxon>Hymenoptera</taxon>
        <taxon>Apocrita</taxon>
        <taxon>Aculeata</taxon>
        <taxon>Apoidea</taxon>
        <taxon>Anthophila</taxon>
        <taxon>Apidae</taxon>
        <taxon>Xylocopa</taxon>
        <taxon>Xylocopa</taxon>
    </lineage>
</organism>
<protein>
    <submittedName>
        <fullName evidence="1">Uncharacterized protein</fullName>
    </submittedName>
</protein>
<gene>
    <name evidence="1" type="ORF">XYLVIOL_LOCUS2252</name>
</gene>
<dbReference type="EMBL" id="CAXAJV020001287">
    <property type="protein sequence ID" value="CAL7936603.1"/>
    <property type="molecule type" value="Genomic_DNA"/>
</dbReference>
<accession>A0ABP1NA76</accession>
<sequence length="285" mass="33105">MMRFSECLNVDVREISRAIVNVLSSTHDALLDFDLRKLTHLAKRSERGIEDVVTRLFWQSRGLPKNRLENGNWFDSVDQGYVVPIYLPSEDEPIDLTDEYLNCVHVIEKSTRNVVRWYFLDVNSGLEKDSYLIFEKKLKEKAKERKRNVVISKGEYDGALKHHAIHIFRYSSVNHCDSDQTCPFDNESTLSVLRNPFMPVEGPNPFIVQSYDPENSKYVFHMVCKDASKESSQNFCNLLILLQEVLLRMRIDCVAVHSCSSLNLREVLKMIKYVFYEQKITVIAA</sequence>
<keyword evidence="2" id="KW-1185">Reference proteome</keyword>
<dbReference type="Proteomes" id="UP001642520">
    <property type="component" value="Unassembled WGS sequence"/>
</dbReference>